<keyword evidence="13" id="KW-0234">DNA repair</keyword>
<dbReference type="SUPFAM" id="SSF52540">
    <property type="entry name" value="P-loop containing nucleoside triphosphate hydrolases"/>
    <property type="match status" value="2"/>
</dbReference>
<dbReference type="InterPro" id="IPR014013">
    <property type="entry name" value="Helic_SF1/SF2_ATP-bd_DinG/Rad3"/>
</dbReference>
<dbReference type="InterPro" id="IPR013020">
    <property type="entry name" value="Rad3/Chl1-like"/>
</dbReference>
<keyword evidence="10" id="KW-0408">Iron</keyword>
<feature type="region of interest" description="Disordered" evidence="19">
    <location>
        <begin position="171"/>
        <end position="210"/>
    </location>
</feature>
<dbReference type="OrthoDB" id="272481at2759"/>
<dbReference type="GO" id="GO:0003677">
    <property type="term" value="F:DNA binding"/>
    <property type="evidence" value="ECO:0007669"/>
    <property type="project" value="UniProtKB-KW"/>
</dbReference>
<reference evidence="21" key="1">
    <citation type="submission" date="2022-07" db="EMBL/GenBank/DDBJ databases">
        <title>Phylogenomic reconstructions and comparative analyses of Kickxellomycotina fungi.</title>
        <authorList>
            <person name="Reynolds N.K."/>
            <person name="Stajich J.E."/>
            <person name="Barry K."/>
            <person name="Grigoriev I.V."/>
            <person name="Crous P."/>
            <person name="Smith M.E."/>
        </authorList>
    </citation>
    <scope>NUCLEOTIDE SEQUENCE</scope>
    <source>
        <strain evidence="21">NBRC 100468</strain>
    </source>
</reference>
<evidence type="ECO:0000256" key="9">
    <source>
        <dbReference type="ARBA" id="ARBA00022840"/>
    </source>
</evidence>
<evidence type="ECO:0000256" key="3">
    <source>
        <dbReference type="ARBA" id="ARBA00022485"/>
    </source>
</evidence>
<dbReference type="GO" id="GO:0005524">
    <property type="term" value="F:ATP binding"/>
    <property type="evidence" value="ECO:0007669"/>
    <property type="project" value="UniProtKB-KW"/>
</dbReference>
<evidence type="ECO:0000256" key="6">
    <source>
        <dbReference type="ARBA" id="ARBA00022763"/>
    </source>
</evidence>
<dbReference type="InterPro" id="IPR045028">
    <property type="entry name" value="DinG/Rad3-like"/>
</dbReference>
<name>A0A9W7ZQ78_9FUNG</name>
<evidence type="ECO:0000259" key="20">
    <source>
        <dbReference type="PROSITE" id="PS51193"/>
    </source>
</evidence>
<dbReference type="AlphaFoldDB" id="A0A9W7ZQ78"/>
<evidence type="ECO:0000256" key="18">
    <source>
        <dbReference type="ARBA" id="ARBA00073810"/>
    </source>
</evidence>
<dbReference type="GO" id="GO:0046872">
    <property type="term" value="F:metal ion binding"/>
    <property type="evidence" value="ECO:0007669"/>
    <property type="project" value="UniProtKB-KW"/>
</dbReference>
<evidence type="ECO:0000256" key="13">
    <source>
        <dbReference type="ARBA" id="ARBA00023204"/>
    </source>
</evidence>
<evidence type="ECO:0000256" key="15">
    <source>
        <dbReference type="ARBA" id="ARBA00023242"/>
    </source>
</evidence>
<evidence type="ECO:0000313" key="22">
    <source>
        <dbReference type="Proteomes" id="UP001150538"/>
    </source>
</evidence>
<feature type="domain" description="Helicase ATP-binding" evidence="20">
    <location>
        <begin position="254"/>
        <end position="683"/>
    </location>
</feature>
<feature type="region of interest" description="Disordered" evidence="19">
    <location>
        <begin position="1188"/>
        <end position="1219"/>
    </location>
</feature>
<evidence type="ECO:0000256" key="16">
    <source>
        <dbReference type="ARBA" id="ARBA00044969"/>
    </source>
</evidence>
<comment type="caution">
    <text evidence="21">The sequence shown here is derived from an EMBL/GenBank/DDBJ whole genome shotgun (WGS) entry which is preliminary data.</text>
</comment>
<feature type="compositionally biased region" description="Low complexity" evidence="19">
    <location>
        <begin position="360"/>
        <end position="370"/>
    </location>
</feature>
<sequence>MKRLKIHLLRAIKKRHSYSTRPHELYRVMNRDWCNKNSIRNNNKGELSSGEYSDSIYLRNRDRSDSRFSEILELPNKQPKKLPPRYHPQTLSKSITTEPDIVEMGYTATDPMYTEDELEFHTPTSGMSETEKIVINGSSQEDINHMLPNSPEFAADTNGMCNKKLFFQNKHKPEDHDYPNTRGPKKSHWESSPPRNKYKTRSKVSPSFSRANSDNAALFSEALRLNSPIKKCESSTSPEVAINKKRVMESFFIGGVEVEFPFKPYTAQMQMMSQILRALKAKSNAMVESPTGSGKSLSLLCSVLGWLKHTSKQLAEEQKVLNKELGKLHTKILELGCLINEIEPFNVTEFMFNYQMSKKNATKNNKSSGNDGENKKVVKEESKPSFRDDDSSIIEVDIDQPNSSDKIAEDDDKASSKQEQQLKKEQDGPIVLSSQSQNSQPSSPEVDKYKQEIKKLLNEKDELFSKHQKLKPPKIYVTSRTHKQVDQLIKELSEKTNYRPRMAVLGSRKLYCIHEGARQSYSIEDSCQKLLDDNSCSYFRNYQSLATSKKFLPGSKHEVWDIEDLVAEGTKMKACPYYASKEITSNAELVFCPYNYIIDPNIRESTNISLENSIVIIDEAHNIEDVCRESASLEITNTEMSNMIGEINGLIHSEVMVRENRLFLGLLTNIMNWMTTRYREYDYKNHLEETKVWPDSKLNRSISAELKESVGISRDALSMYDAALQKIEEDVKSKQQTKKDIMNKNADPTKPIKDITLVYMSSTTMHSIEKLLWTLGLALGAKENNTEKDYRMAIVKKKRSNYGDNNSEDGGGSRQLTLQGGVENNGRSKLKKRRRSRKSNVLPKQDDNNDNIVDVELDGYTYTFALWCMNAGIVFTDLEKEAYSVIITSGTLSPMETYASELQAPFLVQLEANHVIKSDQVLASVVSHGPNNVRLEGKYAVLNTYEYQDGVGQSLVNLVRIIPGGVLVFFPSYTAMNKLMDRWADTGDYSKIVESKMVFMEPRRASQEEFDEMMNGYVNEVKNQRYDRHFPKRNGCILFAVHRGRISEGTDFPNELCRGVINIGIPYPSFQDVKIILKRDYNDAKAKNAIESPKPGAVVGTAQKQQQVLSGSQWYEIQAFRAINQALGRCIRHKDDWGSVILLESRFLWRNHVQKLSKWIRNDVNDASDNHIFMETLKSFIKRRTDIDAQNLRTSSPPHKRENSNDAIDKGAKPKRECPMVKDMEKNCDDSSDNVFIDDLDELNDIYVISDDDG</sequence>
<keyword evidence="7" id="KW-0378">Hydrolase</keyword>
<keyword evidence="4" id="KW-0479">Metal-binding</keyword>
<evidence type="ECO:0000256" key="11">
    <source>
        <dbReference type="ARBA" id="ARBA00023014"/>
    </source>
</evidence>
<gene>
    <name evidence="21" type="ORF">H4219_005131</name>
</gene>
<dbReference type="GO" id="GO:0043139">
    <property type="term" value="F:5'-3' DNA helicase activity"/>
    <property type="evidence" value="ECO:0007669"/>
    <property type="project" value="UniProtKB-EC"/>
</dbReference>
<dbReference type="EMBL" id="JANBPU010000250">
    <property type="protein sequence ID" value="KAJ1913622.1"/>
    <property type="molecule type" value="Genomic_DNA"/>
</dbReference>
<feature type="compositionally biased region" description="Low complexity" evidence="19">
    <location>
        <begin position="433"/>
        <end position="444"/>
    </location>
</feature>
<evidence type="ECO:0000256" key="7">
    <source>
        <dbReference type="ARBA" id="ARBA00022801"/>
    </source>
</evidence>
<dbReference type="CDD" id="cd18788">
    <property type="entry name" value="SF2_C_XPD"/>
    <property type="match status" value="1"/>
</dbReference>
<dbReference type="SMART" id="SM00488">
    <property type="entry name" value="DEXDc2"/>
    <property type="match status" value="1"/>
</dbReference>
<keyword evidence="22" id="KW-1185">Reference proteome</keyword>
<evidence type="ECO:0000256" key="17">
    <source>
        <dbReference type="ARBA" id="ARBA00048954"/>
    </source>
</evidence>
<dbReference type="NCBIfam" id="TIGR00604">
    <property type="entry name" value="rad3"/>
    <property type="match status" value="1"/>
</dbReference>
<keyword evidence="5" id="KW-0547">Nucleotide-binding</keyword>
<dbReference type="Pfam" id="PF13307">
    <property type="entry name" value="Helicase_C_2"/>
    <property type="match status" value="1"/>
</dbReference>
<keyword evidence="15" id="KW-0539">Nucleus</keyword>
<comment type="subcellular location">
    <subcellularLocation>
        <location evidence="2">Nucleus</location>
    </subcellularLocation>
</comment>
<dbReference type="GO" id="GO:0051539">
    <property type="term" value="F:4 iron, 4 sulfur cluster binding"/>
    <property type="evidence" value="ECO:0007669"/>
    <property type="project" value="UniProtKB-KW"/>
</dbReference>
<comment type="catalytic activity">
    <reaction evidence="17">
        <text>ATP + H2O = ADP + phosphate + H(+)</text>
        <dbReference type="Rhea" id="RHEA:13065"/>
        <dbReference type="ChEBI" id="CHEBI:15377"/>
        <dbReference type="ChEBI" id="CHEBI:15378"/>
        <dbReference type="ChEBI" id="CHEBI:30616"/>
        <dbReference type="ChEBI" id="CHEBI:43474"/>
        <dbReference type="ChEBI" id="CHEBI:456216"/>
        <dbReference type="EC" id="5.6.2.3"/>
    </reaction>
</comment>
<evidence type="ECO:0000256" key="10">
    <source>
        <dbReference type="ARBA" id="ARBA00023004"/>
    </source>
</evidence>
<dbReference type="Pfam" id="PF06733">
    <property type="entry name" value="DEAD_2"/>
    <property type="match status" value="1"/>
</dbReference>
<keyword evidence="8" id="KW-0347">Helicase</keyword>
<keyword evidence="11" id="KW-0411">Iron-sulfur</keyword>
<protein>
    <recommendedName>
        <fullName evidence="18">Regulator of telomere elongation helicase 1 homolog</fullName>
        <ecNumber evidence="16">5.6.2.3</ecNumber>
    </recommendedName>
</protein>
<feature type="region of interest" description="Disordered" evidence="19">
    <location>
        <begin position="360"/>
        <end position="448"/>
    </location>
</feature>
<accession>A0A9W7ZQ78</accession>
<dbReference type="InterPro" id="IPR002464">
    <property type="entry name" value="DNA/RNA_helicase_DEAH_CS"/>
</dbReference>
<feature type="compositionally biased region" description="Basic residues" evidence="19">
    <location>
        <begin position="828"/>
        <end position="838"/>
    </location>
</feature>
<dbReference type="PROSITE" id="PS00690">
    <property type="entry name" value="DEAH_ATP_HELICASE"/>
    <property type="match status" value="1"/>
</dbReference>
<evidence type="ECO:0000256" key="2">
    <source>
        <dbReference type="ARBA" id="ARBA00004123"/>
    </source>
</evidence>
<evidence type="ECO:0000313" key="21">
    <source>
        <dbReference type="EMBL" id="KAJ1913622.1"/>
    </source>
</evidence>
<dbReference type="PROSITE" id="PS51193">
    <property type="entry name" value="HELICASE_ATP_BIND_2"/>
    <property type="match status" value="1"/>
</dbReference>
<evidence type="ECO:0000256" key="14">
    <source>
        <dbReference type="ARBA" id="ARBA00023235"/>
    </source>
</evidence>
<dbReference type="InterPro" id="IPR027417">
    <property type="entry name" value="P-loop_NTPase"/>
</dbReference>
<feature type="compositionally biased region" description="Basic and acidic residues" evidence="19">
    <location>
        <begin position="372"/>
        <end position="390"/>
    </location>
</feature>
<evidence type="ECO:0000256" key="1">
    <source>
        <dbReference type="ARBA" id="ARBA00001966"/>
    </source>
</evidence>
<organism evidence="21 22">
    <name type="scientific">Mycoemilia scoparia</name>
    <dbReference type="NCBI Taxonomy" id="417184"/>
    <lineage>
        <taxon>Eukaryota</taxon>
        <taxon>Fungi</taxon>
        <taxon>Fungi incertae sedis</taxon>
        <taxon>Zoopagomycota</taxon>
        <taxon>Kickxellomycotina</taxon>
        <taxon>Kickxellomycetes</taxon>
        <taxon>Kickxellales</taxon>
        <taxon>Kickxellaceae</taxon>
        <taxon>Mycoemilia</taxon>
    </lineage>
</organism>
<evidence type="ECO:0000256" key="5">
    <source>
        <dbReference type="ARBA" id="ARBA00022741"/>
    </source>
</evidence>
<dbReference type="EC" id="5.6.2.3" evidence="16"/>
<keyword evidence="6" id="KW-0227">DNA damage</keyword>
<dbReference type="InterPro" id="IPR006555">
    <property type="entry name" value="ATP-dep_Helicase_C"/>
</dbReference>
<dbReference type="GO" id="GO:1990918">
    <property type="term" value="P:double-strand break repair involved in meiotic recombination"/>
    <property type="evidence" value="ECO:0007669"/>
    <property type="project" value="TreeGrafter"/>
</dbReference>
<comment type="cofactor">
    <cofactor evidence="1">
        <name>[4Fe-4S] cluster</name>
        <dbReference type="ChEBI" id="CHEBI:49883"/>
    </cofactor>
</comment>
<dbReference type="PANTHER" id="PTHR11472:SF47">
    <property type="entry name" value="FANCONI ANEMIA GROUP J PROTEIN"/>
    <property type="match status" value="1"/>
</dbReference>
<keyword evidence="3" id="KW-0004">4Fe-4S</keyword>
<feature type="compositionally biased region" description="Basic and acidic residues" evidence="19">
    <location>
        <begin position="1199"/>
        <end position="1219"/>
    </location>
</feature>
<keyword evidence="14" id="KW-0413">Isomerase</keyword>
<dbReference type="PANTHER" id="PTHR11472">
    <property type="entry name" value="DNA REPAIR DEAD HELICASE RAD3/XP-D SUBFAMILY MEMBER"/>
    <property type="match status" value="1"/>
</dbReference>
<feature type="compositionally biased region" description="Basic and acidic residues" evidence="19">
    <location>
        <begin position="413"/>
        <end position="427"/>
    </location>
</feature>
<dbReference type="FunFam" id="3.40.50.300:FF:000431">
    <property type="entry name" value="Regulator of telomere elongation helicase 1"/>
    <property type="match status" value="1"/>
</dbReference>
<dbReference type="Proteomes" id="UP001150538">
    <property type="component" value="Unassembled WGS sequence"/>
</dbReference>
<dbReference type="InterPro" id="IPR010614">
    <property type="entry name" value="RAD3-like_helicase_DEAD"/>
</dbReference>
<dbReference type="GO" id="GO:0006289">
    <property type="term" value="P:nucleotide-excision repair"/>
    <property type="evidence" value="ECO:0007669"/>
    <property type="project" value="TreeGrafter"/>
</dbReference>
<keyword evidence="9" id="KW-0067">ATP-binding</keyword>
<feature type="region of interest" description="Disordered" evidence="19">
    <location>
        <begin position="800"/>
        <end position="848"/>
    </location>
</feature>
<evidence type="ECO:0000256" key="8">
    <source>
        <dbReference type="ARBA" id="ARBA00022806"/>
    </source>
</evidence>
<dbReference type="GO" id="GO:0016818">
    <property type="term" value="F:hydrolase activity, acting on acid anhydrides, in phosphorus-containing anhydrides"/>
    <property type="evidence" value="ECO:0007669"/>
    <property type="project" value="InterPro"/>
</dbReference>
<evidence type="ECO:0000256" key="4">
    <source>
        <dbReference type="ARBA" id="ARBA00022723"/>
    </source>
</evidence>
<dbReference type="SMART" id="SM00491">
    <property type="entry name" value="HELICc2"/>
    <property type="match status" value="1"/>
</dbReference>
<dbReference type="GO" id="GO:0005634">
    <property type="term" value="C:nucleus"/>
    <property type="evidence" value="ECO:0007669"/>
    <property type="project" value="UniProtKB-SubCell"/>
</dbReference>
<proteinExistence type="predicted"/>
<dbReference type="InterPro" id="IPR006554">
    <property type="entry name" value="Helicase-like_DEXD_c2"/>
</dbReference>
<evidence type="ECO:0000256" key="12">
    <source>
        <dbReference type="ARBA" id="ARBA00023125"/>
    </source>
</evidence>
<evidence type="ECO:0000256" key="19">
    <source>
        <dbReference type="SAM" id="MobiDB-lite"/>
    </source>
</evidence>
<dbReference type="Gene3D" id="3.40.50.300">
    <property type="entry name" value="P-loop containing nucleotide triphosphate hydrolases"/>
    <property type="match status" value="3"/>
</dbReference>
<keyword evidence="12" id="KW-0238">DNA-binding</keyword>